<name>A0ABU5VLW3_9PSED</name>
<keyword evidence="2" id="KW-1185">Reference proteome</keyword>
<gene>
    <name evidence="1" type="ORF">VA602_23550</name>
</gene>
<sequence>MRNYLVRFSLDELNICRDELGGWHLEGHDLSFPLVEASDFKRIISLLETPVEVAKAALGDGFPYVCVVEAGLNHDSDYWIGLALSWVADVTARDASQLIKQLKILSTDKAVSQKNRQLARKEFKRLSNVDS</sequence>
<organism evidence="1 2">
    <name type="scientific">Pseudomonas machongensis</name>
    <dbReference type="NCBI Taxonomy" id="3110229"/>
    <lineage>
        <taxon>Bacteria</taxon>
        <taxon>Pseudomonadati</taxon>
        <taxon>Pseudomonadota</taxon>
        <taxon>Gammaproteobacteria</taxon>
        <taxon>Pseudomonadales</taxon>
        <taxon>Pseudomonadaceae</taxon>
        <taxon>Pseudomonas</taxon>
    </lineage>
</organism>
<dbReference type="EMBL" id="JAYFUI010000190">
    <property type="protein sequence ID" value="MEA5674296.1"/>
    <property type="molecule type" value="Genomic_DNA"/>
</dbReference>
<evidence type="ECO:0000313" key="1">
    <source>
        <dbReference type="EMBL" id="MEA5674296.1"/>
    </source>
</evidence>
<comment type="caution">
    <text evidence="1">The sequence shown here is derived from an EMBL/GenBank/DDBJ whole genome shotgun (WGS) entry which is preliminary data.</text>
</comment>
<dbReference type="Proteomes" id="UP001302573">
    <property type="component" value="Unassembled WGS sequence"/>
</dbReference>
<evidence type="ECO:0000313" key="2">
    <source>
        <dbReference type="Proteomes" id="UP001302573"/>
    </source>
</evidence>
<reference evidence="1 2" key="1">
    <citation type="submission" date="2023-12" db="EMBL/GenBank/DDBJ databases">
        <title>Pseudomonas machongensis sp. nov., isolated from wilted pepper plants (Capsicum annuum).</title>
        <authorList>
            <person name="Qiu M."/>
            <person name="Li Y."/>
            <person name="Liu Q."/>
            <person name="Zhang X."/>
            <person name="Huang Y."/>
            <person name="Guo R."/>
            <person name="Hu M."/>
            <person name="Zhou J."/>
            <person name="Zhou X."/>
        </authorList>
    </citation>
    <scope>NUCLEOTIDE SEQUENCE [LARGE SCALE GENOMIC DNA]</scope>
    <source>
        <strain evidence="1 2">MH2</strain>
    </source>
</reference>
<proteinExistence type="predicted"/>
<accession>A0ABU5VLW3</accession>
<dbReference type="RefSeq" id="WP_323454489.1">
    <property type="nucleotide sequence ID" value="NZ_JAYFUI010000190.1"/>
</dbReference>
<protein>
    <submittedName>
        <fullName evidence="1">Uncharacterized protein</fullName>
    </submittedName>
</protein>